<protein>
    <recommendedName>
        <fullName evidence="3">DUF4362 domain-containing protein</fullName>
    </recommendedName>
</protein>
<accession>A0A2B2GFJ0</accession>
<reference evidence="1 2" key="1">
    <citation type="submission" date="2017-09" db="EMBL/GenBank/DDBJ databases">
        <title>Large-scale bioinformatics analysis of Bacillus genomes uncovers conserved roles of natural products in bacterial physiology.</title>
        <authorList>
            <consortium name="Agbiome Team Llc"/>
            <person name="Bleich R.M."/>
            <person name="Grubbs K.J."/>
            <person name="Santa Maria K.C."/>
            <person name="Allen S.E."/>
            <person name="Farag S."/>
            <person name="Shank E.A."/>
            <person name="Bowers A."/>
        </authorList>
    </citation>
    <scope>NUCLEOTIDE SEQUENCE [LARGE SCALE GENOMIC DNA]</scope>
    <source>
        <strain evidence="1 2">AFS002368</strain>
    </source>
</reference>
<dbReference type="Pfam" id="PF14275">
    <property type="entry name" value="DUF4362"/>
    <property type="match status" value="1"/>
</dbReference>
<dbReference type="RefSeq" id="WP_098267261.1">
    <property type="nucleotide sequence ID" value="NZ_JAVIVZ010000001.1"/>
</dbReference>
<evidence type="ECO:0008006" key="3">
    <source>
        <dbReference type="Google" id="ProtNLM"/>
    </source>
</evidence>
<dbReference type="Proteomes" id="UP000220900">
    <property type="component" value="Unassembled WGS sequence"/>
</dbReference>
<dbReference type="EMBL" id="NTZF01000006">
    <property type="protein sequence ID" value="PES97069.1"/>
    <property type="molecule type" value="Genomic_DNA"/>
</dbReference>
<gene>
    <name evidence="1" type="ORF">CN491_07135</name>
</gene>
<proteinExistence type="predicted"/>
<evidence type="ECO:0000313" key="1">
    <source>
        <dbReference type="EMBL" id="PES97069.1"/>
    </source>
</evidence>
<dbReference type="AlphaFoldDB" id="A0A2B2GFJ0"/>
<sequence>MKRFLLIMILLLIVISTIGCSSGVYSYEEAIKKGDIVYQVKVDNLERFEKFLDNLSHKKEDTIRVTSYTKEGDPIFEDLQFDGKSIQYTHDNSNDAYAGNDKGIEKDVCTKIIKKENEQGQDDFFVSGCSKGDDRFLIRVEKEKLKHK</sequence>
<evidence type="ECO:0000313" key="2">
    <source>
        <dbReference type="Proteomes" id="UP000220900"/>
    </source>
</evidence>
<comment type="caution">
    <text evidence="1">The sequence shown here is derived from an EMBL/GenBank/DDBJ whole genome shotgun (WGS) entry which is preliminary data.</text>
</comment>
<dbReference type="InterPro" id="IPR025372">
    <property type="entry name" value="DUF4362"/>
</dbReference>
<organism evidence="1 2">
    <name type="scientific">Bacillus cereus</name>
    <dbReference type="NCBI Taxonomy" id="1396"/>
    <lineage>
        <taxon>Bacteria</taxon>
        <taxon>Bacillati</taxon>
        <taxon>Bacillota</taxon>
        <taxon>Bacilli</taxon>
        <taxon>Bacillales</taxon>
        <taxon>Bacillaceae</taxon>
        <taxon>Bacillus</taxon>
        <taxon>Bacillus cereus group</taxon>
    </lineage>
</organism>
<dbReference type="PROSITE" id="PS51257">
    <property type="entry name" value="PROKAR_LIPOPROTEIN"/>
    <property type="match status" value="1"/>
</dbReference>
<name>A0A2B2GFJ0_BACCE</name>